<keyword evidence="7" id="KW-1185">Reference proteome</keyword>
<dbReference type="GO" id="GO:0015629">
    <property type="term" value="C:actin cytoskeleton"/>
    <property type="evidence" value="ECO:0007669"/>
    <property type="project" value="TreeGrafter"/>
</dbReference>
<dbReference type="GO" id="GO:0005634">
    <property type="term" value="C:nucleus"/>
    <property type="evidence" value="ECO:0007669"/>
    <property type="project" value="TreeGrafter"/>
</dbReference>
<evidence type="ECO:0000256" key="4">
    <source>
        <dbReference type="SAM" id="MobiDB-lite"/>
    </source>
</evidence>
<dbReference type="GO" id="GO:0030239">
    <property type="term" value="P:myofibril assembly"/>
    <property type="evidence" value="ECO:0007669"/>
    <property type="project" value="TreeGrafter"/>
</dbReference>
<dbReference type="Pfam" id="PF00626">
    <property type="entry name" value="Gelsolin"/>
    <property type="match status" value="5"/>
</dbReference>
<organism evidence="6 7">
    <name type="scientific">Amblyomma americanum</name>
    <name type="common">Lone star tick</name>
    <dbReference type="NCBI Taxonomy" id="6943"/>
    <lineage>
        <taxon>Eukaryota</taxon>
        <taxon>Metazoa</taxon>
        <taxon>Ecdysozoa</taxon>
        <taxon>Arthropoda</taxon>
        <taxon>Chelicerata</taxon>
        <taxon>Arachnida</taxon>
        <taxon>Acari</taxon>
        <taxon>Parasitiformes</taxon>
        <taxon>Ixodida</taxon>
        <taxon>Ixodoidea</taxon>
        <taxon>Ixodidae</taxon>
        <taxon>Amblyomminae</taxon>
        <taxon>Amblyomma</taxon>
    </lineage>
</organism>
<dbReference type="InterPro" id="IPR032675">
    <property type="entry name" value="LRR_dom_sf"/>
</dbReference>
<accession>A0AAQ4D6P8</accession>
<dbReference type="InterPro" id="IPR003591">
    <property type="entry name" value="Leu-rich_rpt_typical-subtyp"/>
</dbReference>
<name>A0AAQ4D6P8_AMBAM</name>
<dbReference type="GO" id="GO:0051014">
    <property type="term" value="P:actin filament severing"/>
    <property type="evidence" value="ECO:0007669"/>
    <property type="project" value="TreeGrafter"/>
</dbReference>
<feature type="compositionally biased region" description="Basic and acidic residues" evidence="4">
    <location>
        <begin position="436"/>
        <end position="446"/>
    </location>
</feature>
<feature type="region of interest" description="Disordered" evidence="4">
    <location>
        <begin position="433"/>
        <end position="479"/>
    </location>
</feature>
<dbReference type="FunFam" id="3.80.10.10:FF:000054">
    <property type="entry name" value="FLII, actin remodeling protein"/>
    <property type="match status" value="1"/>
</dbReference>
<dbReference type="PANTHER" id="PTHR11977:SF51">
    <property type="entry name" value="PROTEIN FLIGHTLESS-1 HOMOLOG"/>
    <property type="match status" value="1"/>
</dbReference>
<dbReference type="Gene3D" id="3.80.10.10">
    <property type="entry name" value="Ribonuclease Inhibitor"/>
    <property type="match status" value="3"/>
</dbReference>
<evidence type="ECO:0000313" key="6">
    <source>
        <dbReference type="EMBL" id="KAK8758138.1"/>
    </source>
</evidence>
<dbReference type="InterPro" id="IPR007122">
    <property type="entry name" value="Villin/Gelsolin"/>
</dbReference>
<dbReference type="CDD" id="cd11288">
    <property type="entry name" value="gelsolin_S5_like"/>
    <property type="match status" value="1"/>
</dbReference>
<dbReference type="GO" id="GO:0008154">
    <property type="term" value="P:actin polymerization or depolymerization"/>
    <property type="evidence" value="ECO:0007669"/>
    <property type="project" value="TreeGrafter"/>
</dbReference>
<dbReference type="FunFam" id="3.40.20.10:FF:000020">
    <property type="entry name" value="protein flightless-1 homolog isoform X1"/>
    <property type="match status" value="1"/>
</dbReference>
<protein>
    <recommendedName>
        <fullName evidence="5">Gelsolin-like domain-containing protein</fullName>
    </recommendedName>
</protein>
<dbReference type="CDD" id="cd11292">
    <property type="entry name" value="gelsolin_S3_like"/>
    <property type="match status" value="1"/>
</dbReference>
<dbReference type="InterPro" id="IPR001611">
    <property type="entry name" value="Leu-rich_rpt"/>
</dbReference>
<dbReference type="FunFam" id="3.40.20.10:FF:000034">
    <property type="entry name" value="protein flightless-1 homolog isoform X1"/>
    <property type="match status" value="1"/>
</dbReference>
<reference evidence="6 7" key="1">
    <citation type="journal article" date="2023" name="Arcadia Sci">
        <title>De novo assembly of a long-read Amblyomma americanum tick genome.</title>
        <authorList>
            <person name="Chou S."/>
            <person name="Poskanzer K.E."/>
            <person name="Rollins M."/>
            <person name="Thuy-Boun P.S."/>
        </authorList>
    </citation>
    <scope>NUCLEOTIDE SEQUENCE [LARGE SCALE GENOMIC DNA]</scope>
    <source>
        <strain evidence="6">F_SG_1</strain>
        <tissue evidence="6">Salivary glands</tissue>
    </source>
</reference>
<evidence type="ECO:0000256" key="3">
    <source>
        <dbReference type="ARBA" id="ARBA00022737"/>
    </source>
</evidence>
<dbReference type="InterPro" id="IPR007123">
    <property type="entry name" value="Gelsolin-like_dom"/>
</dbReference>
<feature type="domain" description="Gelsolin-like" evidence="5">
    <location>
        <begin position="754"/>
        <end position="828"/>
    </location>
</feature>
<dbReference type="PANTHER" id="PTHR11977">
    <property type="entry name" value="VILLIN"/>
    <property type="match status" value="1"/>
</dbReference>
<dbReference type="InterPro" id="IPR029006">
    <property type="entry name" value="ADF-H/Gelsolin-like_dom_sf"/>
</dbReference>
<comment type="similarity">
    <text evidence="1">Belongs to the villin/gelsolin family.</text>
</comment>
<evidence type="ECO:0000256" key="2">
    <source>
        <dbReference type="ARBA" id="ARBA00022614"/>
    </source>
</evidence>
<dbReference type="SUPFAM" id="SSF55753">
    <property type="entry name" value="Actin depolymerizing proteins"/>
    <property type="match status" value="6"/>
</dbReference>
<dbReference type="GO" id="GO:0051015">
    <property type="term" value="F:actin filament binding"/>
    <property type="evidence" value="ECO:0007669"/>
    <property type="project" value="InterPro"/>
</dbReference>
<feature type="compositionally biased region" description="Basic and acidic residues" evidence="4">
    <location>
        <begin position="454"/>
        <end position="479"/>
    </location>
</feature>
<keyword evidence="2" id="KW-0433">Leucine-rich repeat</keyword>
<dbReference type="AlphaFoldDB" id="A0AAQ4D6P8"/>
<feature type="domain" description="Gelsolin-like" evidence="5">
    <location>
        <begin position="1185"/>
        <end position="1259"/>
    </location>
</feature>
<dbReference type="GO" id="GO:0005546">
    <property type="term" value="F:phosphatidylinositol-4,5-bisphosphate binding"/>
    <property type="evidence" value="ECO:0007669"/>
    <property type="project" value="TreeGrafter"/>
</dbReference>
<dbReference type="Pfam" id="PF13855">
    <property type="entry name" value="LRR_8"/>
    <property type="match status" value="2"/>
</dbReference>
<feature type="compositionally biased region" description="Acidic residues" evidence="4">
    <location>
        <begin position="963"/>
        <end position="977"/>
    </location>
</feature>
<dbReference type="GO" id="GO:0051016">
    <property type="term" value="P:barbed-end actin filament capping"/>
    <property type="evidence" value="ECO:0007669"/>
    <property type="project" value="TreeGrafter"/>
</dbReference>
<evidence type="ECO:0000259" key="5">
    <source>
        <dbReference type="Pfam" id="PF00626"/>
    </source>
</evidence>
<dbReference type="FunFam" id="3.40.20.10:FF:000031">
    <property type="entry name" value="protein flightless-1 homolog isoform X1"/>
    <property type="match status" value="1"/>
</dbReference>
<dbReference type="Proteomes" id="UP001321473">
    <property type="component" value="Unassembled WGS sequence"/>
</dbReference>
<dbReference type="SMART" id="SM00369">
    <property type="entry name" value="LRR_TYP"/>
    <property type="match status" value="9"/>
</dbReference>
<feature type="domain" description="Gelsolin-like" evidence="5">
    <location>
        <begin position="1075"/>
        <end position="1148"/>
    </location>
</feature>
<evidence type="ECO:0000256" key="1">
    <source>
        <dbReference type="ARBA" id="ARBA00008418"/>
    </source>
</evidence>
<evidence type="ECO:0000313" key="7">
    <source>
        <dbReference type="Proteomes" id="UP001321473"/>
    </source>
</evidence>
<dbReference type="PROSITE" id="PS51450">
    <property type="entry name" value="LRR"/>
    <property type="match status" value="3"/>
</dbReference>
<dbReference type="CDD" id="cd11290">
    <property type="entry name" value="gelsolin_S1_like"/>
    <property type="match status" value="1"/>
</dbReference>
<dbReference type="SUPFAM" id="SSF52058">
    <property type="entry name" value="L domain-like"/>
    <property type="match status" value="2"/>
</dbReference>
<sequence length="1274" mass="144430">MAATGVLPFVRGIDLTRNDFQEDYFPKAVGDMTGLRWLRLNRTKIDWIPDELQSLKKLETLSLVRNNLVTLHGEVPQLPCLRSLNCRHNRLKNSGIPPEVFDLEDLSVVDLSYNDLREIPTNLEHARGLLVLNLAYNRIETIPHQLFVSLVDLIHLDLSGNQLETLPPQMRRLVSLQTLVLNDNPLGHYQLRQLPALTSLQVLHMRNTQRTVINTPVSLDSSAVLSDVDFSQNALPRIPDVLYTLSTLRRLNLSDNAITEVSPVIGDVWKNIRSLNLSRNKLTSLPAALCKLTTLTHLYLSDNMLDFEGIPSGIGKLHNLEVFMAAYNNLEMIPEGVVRCGRLKKLVLCHNRLITLPEAIHLLTDLEVLDLKDNPDLVMPPKPLECQRGAGAEFYNVDFSLSEQLRLAGAAPTAQIPAPAPVKDPIARKMRLRRRREGEADSDQAKILKGMTDVAKDKEKDRNGRSGTEDRVDSLKPKRWDEALEKPPIDYSEIFEEDVGQMPGTFVWEIDNFLPNPLDDSLVGKFYEGDCYIVLKTFVEETQNLNWLIYYWIGAETTLDKKACAAIHAVNLRNFLGAHCRTVREEQADESPEFLQLFGGHINYRKGNRASSGFYNVEDVEYVIRLYRMHSRNRLLHIESVAVDPSSLDPRYVFVLDAGRKIYVWSGKFSQNTMVSKGRLLAEKINKNERKNYSEVIVYPQTEEEEEFWKALGCSDPSELEDFEPVEHVPENFTPAHPCLYKVGLGMGYLELPQVEVPEGKLVQSLLDTKNVYILDCNSDLFVWLGKRSTRLVRAAALKLCQELLCMIHRPSHAIVNRCQEGTESMVFKSKFVGWDDVIAVDFTRTAESVARTGADLQKWMATQKTKTDLSALFMPRQPAMSKEEAAQLMEEWNEDLEAMEAFVLEGKKFVKLPEEELGHFYSGDCYVFLCRYWVPAEGPAEGEGEEGKNSAEAAAGGGGDNGDADEEMEEEEEEAVEDDYTCVVYFWQGRDAGNMGWLTFTFSLQKKFEALFGDKLQVLRTHQQQENLKFLSHFKRKFIIHAGSRKKSQTEDNNAVELFHLRANGSPICTRCVQIPATASNLNSAFCYILKVPFEQDGEDDGMVYVWIGSAADEDDIRLAEELARSLYGAMEYSIVTVHEGEEPENFFWVGLGGKAPYDNDADFLQHARLFRCSNEKGYFAISEKCADFCQDDLADDDIMILDNGAQVFIWVGSRCSEVEVKLAYKSAQVYVQNLRVKQPDLPRKLMLTVKGKESRRFTKCFHGWGAYKTVAE</sequence>
<dbReference type="PRINTS" id="PR00597">
    <property type="entry name" value="GELSOLIN"/>
</dbReference>
<feature type="domain" description="Gelsolin-like" evidence="5">
    <location>
        <begin position="642"/>
        <end position="709"/>
    </location>
</feature>
<dbReference type="CDD" id="cd11280">
    <property type="entry name" value="gelsolin_like"/>
    <property type="match status" value="2"/>
</dbReference>
<dbReference type="Gene3D" id="3.40.20.10">
    <property type="entry name" value="Severin"/>
    <property type="match status" value="6"/>
</dbReference>
<proteinExistence type="inferred from homology"/>
<dbReference type="SMART" id="SM00262">
    <property type="entry name" value="GEL"/>
    <property type="match status" value="6"/>
</dbReference>
<dbReference type="EMBL" id="JARKHS020034430">
    <property type="protein sequence ID" value="KAK8758138.1"/>
    <property type="molecule type" value="Genomic_DNA"/>
</dbReference>
<feature type="domain" description="Gelsolin-like" evidence="5">
    <location>
        <begin position="519"/>
        <end position="595"/>
    </location>
</feature>
<feature type="region of interest" description="Disordered" evidence="4">
    <location>
        <begin position="940"/>
        <end position="977"/>
    </location>
</feature>
<gene>
    <name evidence="6" type="ORF">V5799_004221</name>
</gene>
<keyword evidence="3" id="KW-0677">Repeat</keyword>
<comment type="caution">
    <text evidence="6">The sequence shown here is derived from an EMBL/GenBank/DDBJ whole genome shotgun (WGS) entry which is preliminary data.</text>
</comment>
<dbReference type="GO" id="GO:0005737">
    <property type="term" value="C:cytoplasm"/>
    <property type="evidence" value="ECO:0007669"/>
    <property type="project" value="TreeGrafter"/>
</dbReference>
<dbReference type="CDD" id="cd11291">
    <property type="entry name" value="gelsolin_S6_like"/>
    <property type="match status" value="1"/>
</dbReference>